<keyword evidence="5" id="KW-1185">Reference proteome</keyword>
<dbReference type="RefSeq" id="WP_079492204.1">
    <property type="nucleotide sequence ID" value="NZ_FUZT01000006.1"/>
</dbReference>
<feature type="compositionally biased region" description="Low complexity" evidence="2">
    <location>
        <begin position="410"/>
        <end position="426"/>
    </location>
</feature>
<evidence type="ECO:0000313" key="5">
    <source>
        <dbReference type="Proteomes" id="UP000190285"/>
    </source>
</evidence>
<evidence type="ECO:0000256" key="2">
    <source>
        <dbReference type="SAM" id="MobiDB-lite"/>
    </source>
</evidence>
<keyword evidence="1" id="KW-0175">Coiled coil</keyword>
<dbReference type="Proteomes" id="UP000190285">
    <property type="component" value="Unassembled WGS sequence"/>
</dbReference>
<keyword evidence="3" id="KW-1133">Transmembrane helix</keyword>
<accession>A0A1T5LBA2</accession>
<organism evidence="4 5">
    <name type="scientific">Maledivibacter halophilus</name>
    <dbReference type="NCBI Taxonomy" id="36842"/>
    <lineage>
        <taxon>Bacteria</taxon>
        <taxon>Bacillati</taxon>
        <taxon>Bacillota</taxon>
        <taxon>Clostridia</taxon>
        <taxon>Peptostreptococcales</taxon>
        <taxon>Caminicellaceae</taxon>
        <taxon>Maledivibacter</taxon>
    </lineage>
</organism>
<protein>
    <submittedName>
        <fullName evidence="4">Uncharacterized protein</fullName>
    </submittedName>
</protein>
<feature type="transmembrane region" description="Helical" evidence="3">
    <location>
        <begin position="134"/>
        <end position="153"/>
    </location>
</feature>
<dbReference type="STRING" id="36842.SAMN02194393_02662"/>
<feature type="compositionally biased region" description="Basic and acidic residues" evidence="2">
    <location>
        <begin position="453"/>
        <end position="465"/>
    </location>
</feature>
<sequence>MLDKKIITLLKPLMFKYYFKKLIHVITLSLMLWGGASFAFMIFSRFFPITFIWNKIIIVLIFSLIAGFIWSLYKKPSYKETAILLDSFGLKERIVTSLDLKGKESLVAKIQKEDTLKFLQREDLKSKISLRPSLKVLLFILIFFISTIGVSFIPTKSYTVAKEREKNIEKLEEEKAKIEKVKKKIEKDKVLKLEEKKEIEESLNKIKNRIEESKDLKNIQKEIIKTKNELEKIGKDINEREMNKIAKKLENKNFTKTLAEKLKERNSHEITKEIEGMANKIKKMNKDDLEKLINELKELQKLLKNNPKLVEAFKEIRDAISQSIEQESQNSNMINQSLENLNKAINNMLNNSNISTQLAEALNSIDELNNSLNEMTENEDITISQGSLGNEGNSESPSSYPTGEHGAQEGGQSNRNNENQGNSLGNNGSGNGSSSGSEGREGSPQNSSGGKQESSDEKAKDYEKIFTPKRLNVDGESSKIHDEIDKSGQKDIIEVKKFGEDMGESIPFSEVFRNYRDSEYKRLEEEEIPLNMQEVVKEYFIKLDE</sequence>
<name>A0A1T5LBA2_9FIRM</name>
<proteinExistence type="predicted"/>
<reference evidence="4 5" key="1">
    <citation type="submission" date="2017-02" db="EMBL/GenBank/DDBJ databases">
        <authorList>
            <person name="Peterson S.W."/>
        </authorList>
    </citation>
    <scope>NUCLEOTIDE SEQUENCE [LARGE SCALE GENOMIC DNA]</scope>
    <source>
        <strain evidence="4 5">M1</strain>
    </source>
</reference>
<dbReference type="AlphaFoldDB" id="A0A1T5LBA2"/>
<feature type="compositionally biased region" description="Polar residues" evidence="2">
    <location>
        <begin position="383"/>
        <end position="401"/>
    </location>
</feature>
<feature type="transmembrane region" description="Helical" evidence="3">
    <location>
        <begin position="52"/>
        <end position="73"/>
    </location>
</feature>
<feature type="transmembrane region" description="Helical" evidence="3">
    <location>
        <begin position="21"/>
        <end position="46"/>
    </location>
</feature>
<evidence type="ECO:0000313" key="4">
    <source>
        <dbReference type="EMBL" id="SKC72929.1"/>
    </source>
</evidence>
<dbReference type="OrthoDB" id="1715639at2"/>
<feature type="coiled-coil region" evidence="1">
    <location>
        <begin position="161"/>
        <end position="236"/>
    </location>
</feature>
<feature type="coiled-coil region" evidence="1">
    <location>
        <begin position="279"/>
        <end position="378"/>
    </location>
</feature>
<keyword evidence="3" id="KW-0472">Membrane</keyword>
<feature type="region of interest" description="Disordered" evidence="2">
    <location>
        <begin position="383"/>
        <end position="465"/>
    </location>
</feature>
<keyword evidence="3" id="KW-0812">Transmembrane</keyword>
<gene>
    <name evidence="4" type="ORF">SAMN02194393_02662</name>
</gene>
<evidence type="ECO:0000256" key="3">
    <source>
        <dbReference type="SAM" id="Phobius"/>
    </source>
</evidence>
<evidence type="ECO:0000256" key="1">
    <source>
        <dbReference type="SAM" id="Coils"/>
    </source>
</evidence>
<dbReference type="EMBL" id="FUZT01000006">
    <property type="protein sequence ID" value="SKC72929.1"/>
    <property type="molecule type" value="Genomic_DNA"/>
</dbReference>